<dbReference type="Pfam" id="PF00400">
    <property type="entry name" value="WD40"/>
    <property type="match status" value="3"/>
</dbReference>
<evidence type="ECO:0000313" key="8">
    <source>
        <dbReference type="Proteomes" id="UP000092583"/>
    </source>
</evidence>
<evidence type="ECO:0000256" key="1">
    <source>
        <dbReference type="ARBA" id="ARBA00022490"/>
    </source>
</evidence>
<dbReference type="GO" id="GO:0043130">
    <property type="term" value="F:ubiquitin binding"/>
    <property type="evidence" value="ECO:0007669"/>
    <property type="project" value="TreeGrafter"/>
</dbReference>
<dbReference type="Proteomes" id="UP000092583">
    <property type="component" value="Unassembled WGS sequence"/>
</dbReference>
<organism evidence="7 8">
    <name type="scientific">Kwoniella mangroviensis CBS 10435</name>
    <dbReference type="NCBI Taxonomy" id="1331196"/>
    <lineage>
        <taxon>Eukaryota</taxon>
        <taxon>Fungi</taxon>
        <taxon>Dikarya</taxon>
        <taxon>Basidiomycota</taxon>
        <taxon>Agaricomycotina</taxon>
        <taxon>Tremellomycetes</taxon>
        <taxon>Tremellales</taxon>
        <taxon>Cryptococcaceae</taxon>
        <taxon>Kwoniella</taxon>
    </lineage>
</organism>
<dbReference type="InterPro" id="IPR038122">
    <property type="entry name" value="PFU_sf"/>
</dbReference>
<feature type="domain" description="PFU" evidence="6">
    <location>
        <begin position="291"/>
        <end position="385"/>
    </location>
</feature>
<protein>
    <recommendedName>
        <fullName evidence="6">PFU domain-containing protein</fullName>
    </recommendedName>
</protein>
<feature type="region of interest" description="Disordered" evidence="5">
    <location>
        <begin position="309"/>
        <end position="332"/>
    </location>
</feature>
<evidence type="ECO:0000259" key="6">
    <source>
        <dbReference type="PROSITE" id="PS51394"/>
    </source>
</evidence>
<accession>A0A1B9IFG8</accession>
<evidence type="ECO:0000256" key="3">
    <source>
        <dbReference type="ARBA" id="ARBA00022737"/>
    </source>
</evidence>
<keyword evidence="1" id="KW-0963">Cytoplasm</keyword>
<dbReference type="GO" id="GO:0043161">
    <property type="term" value="P:proteasome-mediated ubiquitin-dependent protein catabolic process"/>
    <property type="evidence" value="ECO:0007669"/>
    <property type="project" value="TreeGrafter"/>
</dbReference>
<dbReference type="GO" id="GO:0005737">
    <property type="term" value="C:cytoplasm"/>
    <property type="evidence" value="ECO:0007669"/>
    <property type="project" value="TreeGrafter"/>
</dbReference>
<reference evidence="8" key="2">
    <citation type="submission" date="2013-12" db="EMBL/GenBank/DDBJ databases">
        <title>Evolution of pathogenesis and genome organization in the Tremellales.</title>
        <authorList>
            <person name="Cuomo C."/>
            <person name="Litvintseva A."/>
            <person name="Heitman J."/>
            <person name="Chen Y."/>
            <person name="Sun S."/>
            <person name="Springer D."/>
            <person name="Dromer F."/>
            <person name="Young S."/>
            <person name="Zeng Q."/>
            <person name="Chapman S."/>
            <person name="Gujja S."/>
            <person name="Saif S."/>
            <person name="Birren B."/>
        </authorList>
    </citation>
    <scope>NUCLEOTIDE SEQUENCE [LARGE SCALE GENOMIC DNA]</scope>
    <source>
        <strain evidence="8">CBS 10435</strain>
    </source>
</reference>
<dbReference type="PANTHER" id="PTHR19849">
    <property type="entry name" value="PHOSPHOLIPASE A-2-ACTIVATING PROTEIN"/>
    <property type="match status" value="1"/>
</dbReference>
<evidence type="ECO:0000313" key="7">
    <source>
        <dbReference type="EMBL" id="OCF54428.1"/>
    </source>
</evidence>
<dbReference type="PROSITE" id="PS50082">
    <property type="entry name" value="WD_REPEATS_2"/>
    <property type="match status" value="2"/>
</dbReference>
<dbReference type="PROSITE" id="PS50294">
    <property type="entry name" value="WD_REPEATS_REGION"/>
    <property type="match status" value="2"/>
</dbReference>
<keyword evidence="3" id="KW-0677">Repeat</keyword>
<dbReference type="Pfam" id="PF09070">
    <property type="entry name" value="PFU"/>
    <property type="match status" value="1"/>
</dbReference>
<reference evidence="7 8" key="1">
    <citation type="submission" date="2013-07" db="EMBL/GenBank/DDBJ databases">
        <title>The Genome Sequence of Kwoniella mangroviensis CBS10435.</title>
        <authorList>
            <consortium name="The Broad Institute Genome Sequencing Platform"/>
            <person name="Cuomo C."/>
            <person name="Litvintseva A."/>
            <person name="Chen Y."/>
            <person name="Heitman J."/>
            <person name="Sun S."/>
            <person name="Springer D."/>
            <person name="Dromer F."/>
            <person name="Young S.K."/>
            <person name="Zeng Q."/>
            <person name="Gargeya S."/>
            <person name="Fitzgerald M."/>
            <person name="Abouelleil A."/>
            <person name="Alvarado L."/>
            <person name="Berlin A.M."/>
            <person name="Chapman S.B."/>
            <person name="Dewar J."/>
            <person name="Goldberg J."/>
            <person name="Griggs A."/>
            <person name="Gujja S."/>
            <person name="Hansen M."/>
            <person name="Howarth C."/>
            <person name="Imamovic A."/>
            <person name="Larimer J."/>
            <person name="McCowan C."/>
            <person name="Murphy C."/>
            <person name="Pearson M."/>
            <person name="Priest M."/>
            <person name="Roberts A."/>
            <person name="Saif S."/>
            <person name="Shea T."/>
            <person name="Sykes S."/>
            <person name="Wortman J."/>
            <person name="Nusbaum C."/>
            <person name="Birren B."/>
        </authorList>
    </citation>
    <scope>NUCLEOTIDE SEQUENCE [LARGE SCALE GENOMIC DNA]</scope>
    <source>
        <strain evidence="7 8">CBS 10435</strain>
    </source>
</reference>
<dbReference type="OrthoDB" id="10265988at2759"/>
<name>A0A1B9IFG8_9TREE</name>
<evidence type="ECO:0000256" key="4">
    <source>
        <dbReference type="PROSITE-ProRule" id="PRU00221"/>
    </source>
</evidence>
<dbReference type="EMBL" id="KI669470">
    <property type="protein sequence ID" value="OCF54428.1"/>
    <property type="molecule type" value="Genomic_DNA"/>
</dbReference>
<dbReference type="AlphaFoldDB" id="A0A1B9IFG8"/>
<dbReference type="InterPro" id="IPR001680">
    <property type="entry name" value="WD40_rpt"/>
</dbReference>
<dbReference type="InterPro" id="IPR015943">
    <property type="entry name" value="WD40/YVTN_repeat-like_dom_sf"/>
</dbReference>
<dbReference type="Gene3D" id="3.10.20.870">
    <property type="entry name" value="PFU (PLAA family ubiquitin binding), C-terminal domain"/>
    <property type="match status" value="1"/>
</dbReference>
<feature type="repeat" description="WD" evidence="4">
    <location>
        <begin position="112"/>
        <end position="144"/>
    </location>
</feature>
<dbReference type="STRING" id="1331196.A0A1B9IFG8"/>
<evidence type="ECO:0000256" key="2">
    <source>
        <dbReference type="ARBA" id="ARBA00022574"/>
    </source>
</evidence>
<dbReference type="SMART" id="SM00320">
    <property type="entry name" value="WD40"/>
    <property type="match status" value="6"/>
</dbReference>
<proteinExistence type="predicted"/>
<dbReference type="InterPro" id="IPR036322">
    <property type="entry name" value="WD40_repeat_dom_sf"/>
</dbReference>
<dbReference type="PANTHER" id="PTHR19849:SF0">
    <property type="entry name" value="PHOSPHOLIPASE A-2-ACTIVATING PROTEIN"/>
    <property type="match status" value="1"/>
</dbReference>
<dbReference type="Gene3D" id="2.130.10.10">
    <property type="entry name" value="YVTN repeat-like/Quinoprotein amine dehydrogenase"/>
    <property type="match status" value="1"/>
</dbReference>
<keyword evidence="8" id="KW-1185">Reference proteome</keyword>
<dbReference type="GO" id="GO:0005634">
    <property type="term" value="C:nucleus"/>
    <property type="evidence" value="ECO:0007669"/>
    <property type="project" value="TreeGrafter"/>
</dbReference>
<keyword evidence="2 4" id="KW-0853">WD repeat</keyword>
<gene>
    <name evidence="7" type="ORF">L486_07976</name>
</gene>
<sequence length="385" mass="42391">MTPPHSTSDQYELSCILAPPHQSDVKAVLAISDDMIASASRDQSVGIWTRSGKTKFELKALLGGHHAYVNSLAHIPSSNDRDAEDFVASGGNSSLILLHSLKTFSPESEHCLIGHSLNVCTMSYSTKRKKLISGSWDQTARIWSRSLESREWVCERVLEGHEQAVWGVTIIDEGPKANCYLTADRLIHLWNEEGQILQRFKGSPEPVRSLAILPGGETFASACNDNLVRMWNFDGIVLERLKGHKDYVYQVVPGKMSVELVSCGEDHAARTWSITGGSDGGIRIWSKEKDRIAEQDVREAYMNLVKASLPGAEENSKSPDPPDQPSLTIDIDLSDDDPPVPLVFEIGSDPRSTAEAFGQEHGLSENYINQIEAFIKAHLDALGSQ</sequence>
<evidence type="ECO:0000256" key="5">
    <source>
        <dbReference type="SAM" id="MobiDB-lite"/>
    </source>
</evidence>
<feature type="repeat" description="WD" evidence="4">
    <location>
        <begin position="200"/>
        <end position="234"/>
    </location>
</feature>
<dbReference type="GO" id="GO:0010992">
    <property type="term" value="P:ubiquitin recycling"/>
    <property type="evidence" value="ECO:0007669"/>
    <property type="project" value="TreeGrafter"/>
</dbReference>
<dbReference type="InterPro" id="IPR015155">
    <property type="entry name" value="PFU"/>
</dbReference>
<dbReference type="SUPFAM" id="SSF50978">
    <property type="entry name" value="WD40 repeat-like"/>
    <property type="match status" value="1"/>
</dbReference>
<dbReference type="PROSITE" id="PS51394">
    <property type="entry name" value="PFU"/>
    <property type="match status" value="1"/>
</dbReference>